<reference evidence="3 5" key="2">
    <citation type="submission" date="2018-11" db="EMBL/GenBank/DDBJ databases">
        <title>Species Designations Belie Phenotypic and Genotypic Heterogeneity in Oral Streptococci.</title>
        <authorList>
            <person name="Velsko I."/>
        </authorList>
    </citation>
    <scope>NUCLEOTIDE SEQUENCE [LARGE SCALE GENOMIC DNA]</scope>
    <source>
        <strain evidence="3 5">A52</strain>
    </source>
</reference>
<comment type="caution">
    <text evidence="2">The sequence shown here is derived from an EMBL/GenBank/DDBJ whole genome shotgun (WGS) entry which is preliminary data.</text>
</comment>
<dbReference type="STRING" id="45634.SCRDD08_01192"/>
<dbReference type="PATRIC" id="fig|45634.11.peg.1411"/>
<protein>
    <submittedName>
        <fullName evidence="3">Butyrate--acetoacetate CoA-transferase subunit A</fullName>
    </submittedName>
    <submittedName>
        <fullName evidence="2">Butyrate-acetoacetate CoA-transferase subunit A</fullName>
        <ecNumber evidence="2 3">2.8.3.9</ecNumber>
    </submittedName>
</protein>
<dbReference type="SMART" id="SM00882">
    <property type="entry name" value="CoA_trans"/>
    <property type="match status" value="1"/>
</dbReference>
<sequence length="241" mass="26161">MKSVVSLSDAISKVKSGDIVGISGFLGVGEPFELIEELVKQNQQDLTLVSVVTSHPGKEVGVGRLCENHQVKKYIAAHVGTSAAAQREYFEKKMEVEFTPMGTVVERLHAAGAGLGAVLTPTGVGTILEKDYEKVERNGREYLVYDPLKIDVALIKATKADKYGNLYIDGTTKNISLQLALAADTVIVEANEIVEAGEIHPNDIYIPGILVDYVVQSLTPEEHHKMMGDLWTETKKLAGVN</sequence>
<dbReference type="SUPFAM" id="SSF100950">
    <property type="entry name" value="NagB/RpiA/CoA transferase-like"/>
    <property type="match status" value="1"/>
</dbReference>
<dbReference type="InterPro" id="IPR012792">
    <property type="entry name" value="3-oxoacid_CoA-transf_A"/>
</dbReference>
<dbReference type="PANTHER" id="PTHR13707">
    <property type="entry name" value="KETOACID-COENZYME A TRANSFERASE"/>
    <property type="match status" value="1"/>
</dbReference>
<evidence type="ECO:0000313" key="5">
    <source>
        <dbReference type="Proteomes" id="UP000270868"/>
    </source>
</evidence>
<dbReference type="NCBIfam" id="TIGR02429">
    <property type="entry name" value="pcaI_scoA_fam"/>
    <property type="match status" value="1"/>
</dbReference>
<dbReference type="EMBL" id="LQRD01000044">
    <property type="protein sequence ID" value="KXT69547.1"/>
    <property type="molecule type" value="Genomic_DNA"/>
</dbReference>
<evidence type="ECO:0000313" key="2">
    <source>
        <dbReference type="EMBL" id="KXT69547.1"/>
    </source>
</evidence>
<dbReference type="Proteomes" id="UP000270868">
    <property type="component" value="Unassembled WGS sequence"/>
</dbReference>
<proteinExistence type="predicted"/>
<dbReference type="AlphaFoldDB" id="A0A139N153"/>
<evidence type="ECO:0000313" key="3">
    <source>
        <dbReference type="EMBL" id="RSJ92151.1"/>
    </source>
</evidence>
<dbReference type="EMBL" id="RJPS01000002">
    <property type="protein sequence ID" value="RSJ92151.1"/>
    <property type="molecule type" value="Genomic_DNA"/>
</dbReference>
<reference evidence="2 4" key="1">
    <citation type="submission" date="2016-01" db="EMBL/GenBank/DDBJ databases">
        <title>Highly variable Streptococcus oralis are common among viridans streptococci isolated from primates.</title>
        <authorList>
            <person name="Denapaite D."/>
            <person name="Rieger M."/>
            <person name="Koendgen S."/>
            <person name="Brueckner R."/>
            <person name="Ochigava I."/>
            <person name="Kappeler P."/>
            <person name="Maetz-Rensing K."/>
            <person name="Leendertz F."/>
            <person name="Hakenbeck R."/>
        </authorList>
    </citation>
    <scope>NUCLEOTIDE SEQUENCE [LARGE SCALE GENOMIC DNA]</scope>
    <source>
        <strain evidence="2 4">DD08</strain>
    </source>
</reference>
<dbReference type="EC" id="2.8.3.9" evidence="2 3"/>
<accession>A0A139N153</accession>
<dbReference type="RefSeq" id="WP_005590349.1">
    <property type="nucleotide sequence ID" value="NZ_CAUVBM010000003.1"/>
</dbReference>
<evidence type="ECO:0000313" key="4">
    <source>
        <dbReference type="Proteomes" id="UP000070377"/>
    </source>
</evidence>
<dbReference type="Proteomes" id="UP000070377">
    <property type="component" value="Unassembled WGS sequence"/>
</dbReference>
<evidence type="ECO:0000256" key="1">
    <source>
        <dbReference type="ARBA" id="ARBA00022679"/>
    </source>
</evidence>
<dbReference type="Gene3D" id="3.40.1080.10">
    <property type="entry name" value="Glutaconate Coenzyme A-transferase"/>
    <property type="match status" value="1"/>
</dbReference>
<organism evidence="2 4">
    <name type="scientific">Streptococcus cristatus</name>
    <dbReference type="NCBI Taxonomy" id="45634"/>
    <lineage>
        <taxon>Bacteria</taxon>
        <taxon>Bacillati</taxon>
        <taxon>Bacillota</taxon>
        <taxon>Bacilli</taxon>
        <taxon>Lactobacillales</taxon>
        <taxon>Streptococcaceae</taxon>
        <taxon>Streptococcus</taxon>
    </lineage>
</organism>
<dbReference type="InterPro" id="IPR037171">
    <property type="entry name" value="NagB/RpiA_transferase-like"/>
</dbReference>
<dbReference type="Pfam" id="PF01144">
    <property type="entry name" value="CoA_trans"/>
    <property type="match status" value="1"/>
</dbReference>
<dbReference type="GO" id="GO:0047371">
    <property type="term" value="F:butyrate-acetoacetate CoA-transferase activity"/>
    <property type="evidence" value="ECO:0007669"/>
    <property type="project" value="UniProtKB-EC"/>
</dbReference>
<dbReference type="PANTHER" id="PTHR13707:SF60">
    <property type="entry name" value="ACETATE COA-TRANSFERASE SUBUNIT ALPHA"/>
    <property type="match status" value="1"/>
</dbReference>
<gene>
    <name evidence="3" type="primary">ctfA</name>
    <name evidence="3" type="ORF">D8792_02760</name>
    <name evidence="2" type="ORF">SCRDD08_01192</name>
</gene>
<dbReference type="GeneID" id="48423354"/>
<name>A0A139N153_STRCR</name>
<dbReference type="InterPro" id="IPR004165">
    <property type="entry name" value="CoA_trans_fam_I"/>
</dbReference>
<keyword evidence="1 2" id="KW-0808">Transferase</keyword>